<dbReference type="Proteomes" id="UP000594342">
    <property type="component" value="Unassembled WGS sequence"/>
</dbReference>
<gene>
    <name evidence="2" type="ORF">YASMINEVIRUS_1029</name>
</gene>
<name>A0A5K0UBQ4_9VIRU</name>
<sequence length="186" mass="21888">MDNECNASFKVVLTLYIALTLYLFTKDNVSTSLKFGLLLFLYVALYMDYKMDKSDKNANGEHFTSNSDGLTRRQRKIKELNDNRNTEGRFYVNCNSCGRDRVLDDRFNNLRRRHMRSREMCMSPCTVSQEKTMSYFNEKFVDSSKIFCYNCLIDSDEKNRAYEQDYGGTYLYWPTLEDPVNGPPYV</sequence>
<keyword evidence="1" id="KW-1133">Transmembrane helix</keyword>
<proteinExistence type="predicted"/>
<dbReference type="EMBL" id="UPSH01000001">
    <property type="protein sequence ID" value="VBB18566.1"/>
    <property type="molecule type" value="Genomic_DNA"/>
</dbReference>
<feature type="transmembrane region" description="Helical" evidence="1">
    <location>
        <begin position="7"/>
        <end position="25"/>
    </location>
</feature>
<evidence type="ECO:0000256" key="1">
    <source>
        <dbReference type="SAM" id="Phobius"/>
    </source>
</evidence>
<evidence type="ECO:0000313" key="3">
    <source>
        <dbReference type="Proteomes" id="UP000594342"/>
    </source>
</evidence>
<evidence type="ECO:0000313" key="2">
    <source>
        <dbReference type="EMBL" id="VBB18566.1"/>
    </source>
</evidence>
<organism evidence="2 3">
    <name type="scientific">Yasminevirus sp. GU-2018</name>
    <dbReference type="NCBI Taxonomy" id="2420051"/>
    <lineage>
        <taxon>Viruses</taxon>
        <taxon>Varidnaviria</taxon>
        <taxon>Bamfordvirae</taxon>
        <taxon>Nucleocytoviricota</taxon>
        <taxon>Megaviricetes</taxon>
        <taxon>Imitervirales</taxon>
        <taxon>Mimiviridae</taxon>
        <taxon>Klosneuvirinae</taxon>
        <taxon>Yasminevirus</taxon>
        <taxon>Yasminevirus saudimassiliense</taxon>
    </lineage>
</organism>
<accession>A0A5K0UBQ4</accession>
<keyword evidence="1" id="KW-0812">Transmembrane</keyword>
<feature type="transmembrane region" description="Helical" evidence="1">
    <location>
        <begin position="31"/>
        <end position="49"/>
    </location>
</feature>
<keyword evidence="3" id="KW-1185">Reference proteome</keyword>
<comment type="caution">
    <text evidence="2">The sequence shown here is derived from an EMBL/GenBank/DDBJ whole genome shotgun (WGS) entry which is preliminary data.</text>
</comment>
<keyword evidence="1" id="KW-0472">Membrane</keyword>
<protein>
    <submittedName>
        <fullName evidence="2">Uncharacterized protein</fullName>
    </submittedName>
</protein>
<reference evidence="2 3" key="1">
    <citation type="submission" date="2018-10" db="EMBL/GenBank/DDBJ databases">
        <authorList>
            <consortium name="IHU Genomes"/>
        </authorList>
    </citation>
    <scope>NUCLEOTIDE SEQUENCE [LARGE SCALE GENOMIC DNA]</scope>
    <source>
        <strain evidence="2 3">A1</strain>
    </source>
</reference>